<evidence type="ECO:0000256" key="8">
    <source>
        <dbReference type="ARBA" id="ARBA00022989"/>
    </source>
</evidence>
<evidence type="ECO:0000256" key="6">
    <source>
        <dbReference type="ARBA" id="ARBA00022801"/>
    </source>
</evidence>
<keyword evidence="7 11" id="KW-0862">Zinc</keyword>
<evidence type="ECO:0000256" key="12">
    <source>
        <dbReference type="SAM" id="Phobius"/>
    </source>
</evidence>
<keyword evidence="3 11" id="KW-0645">Protease</keyword>
<dbReference type="RefSeq" id="WP_285085063.1">
    <property type="nucleotide sequence ID" value="NZ_JASOME010000002.1"/>
</dbReference>
<evidence type="ECO:0000256" key="11">
    <source>
        <dbReference type="RuleBase" id="RU003983"/>
    </source>
</evidence>
<feature type="transmembrane region" description="Helical" evidence="12">
    <location>
        <begin position="196"/>
        <end position="220"/>
    </location>
</feature>
<evidence type="ECO:0000256" key="10">
    <source>
        <dbReference type="ARBA" id="ARBA00023136"/>
    </source>
</evidence>
<evidence type="ECO:0000256" key="1">
    <source>
        <dbReference type="ARBA" id="ARBA00004651"/>
    </source>
</evidence>
<keyword evidence="9 11" id="KW-0482">Metalloprotease</keyword>
<keyword evidence="8 12" id="KW-1133">Transmembrane helix</keyword>
<sequence>MFSNIGMRCSNYMKTAALFSVIWLILALIWASCGLRLPMLIWFVVLGIILSVCAYWLSGKLAIRMVNAIEVSEDEEPILYGIVREISARIERPMPHLYVAPMDSPNVFAIGRSERHAVICCTRGLLNILNERELRGVVSHELIHIYNHDILNSTIASAIATIMTYVGYVLTYSKKKHTADSEFAVRSESSKSRCPVLTIVGQVLNVIFVPVGALMIKLVVSRSREFDADKSAGMLTGDPAALASALNKIAYGAKIHEMSRAAGLQAMSSLMIVNPFEDDKSKLLKMFSHQSAVKERVNFLRLMAKSQEDNAEYSGYAEMSYENEAAARPDEFDKSESVFNIRYGRRFPSGVVAVSGA</sequence>
<dbReference type="GO" id="GO:0004222">
    <property type="term" value="F:metalloendopeptidase activity"/>
    <property type="evidence" value="ECO:0007669"/>
    <property type="project" value="InterPro"/>
</dbReference>
<proteinExistence type="inferred from homology"/>
<dbReference type="GO" id="GO:0046872">
    <property type="term" value="F:metal ion binding"/>
    <property type="evidence" value="ECO:0007669"/>
    <property type="project" value="UniProtKB-KW"/>
</dbReference>
<dbReference type="GO" id="GO:0006508">
    <property type="term" value="P:proteolysis"/>
    <property type="evidence" value="ECO:0007669"/>
    <property type="project" value="UniProtKB-KW"/>
</dbReference>
<protein>
    <submittedName>
        <fullName evidence="14">M48 family metalloprotease</fullName>
        <ecNumber evidence="14">3.4.24.-</ecNumber>
    </submittedName>
</protein>
<dbReference type="AlphaFoldDB" id="A0AAW6Y1F2"/>
<dbReference type="EMBL" id="JASOME010000002">
    <property type="protein sequence ID" value="MDK7063601.1"/>
    <property type="molecule type" value="Genomic_DNA"/>
</dbReference>
<evidence type="ECO:0000313" key="15">
    <source>
        <dbReference type="Proteomes" id="UP001237784"/>
    </source>
</evidence>
<dbReference type="EC" id="3.4.24.-" evidence="14"/>
<comment type="caution">
    <text evidence="14">The sequence shown here is derived from an EMBL/GenBank/DDBJ whole genome shotgun (WGS) entry which is preliminary data.</text>
</comment>
<dbReference type="Pfam" id="PF01435">
    <property type="entry name" value="Peptidase_M48"/>
    <property type="match status" value="1"/>
</dbReference>
<dbReference type="InterPro" id="IPR050083">
    <property type="entry name" value="HtpX_protease"/>
</dbReference>
<evidence type="ECO:0000259" key="13">
    <source>
        <dbReference type="Pfam" id="PF01435"/>
    </source>
</evidence>
<dbReference type="PANTHER" id="PTHR43221:SF1">
    <property type="entry name" value="PROTEASE HTPX"/>
    <property type="match status" value="1"/>
</dbReference>
<feature type="transmembrane region" description="Helical" evidence="12">
    <location>
        <begin position="41"/>
        <end position="58"/>
    </location>
</feature>
<accession>A0AAW6Y1F2</accession>
<dbReference type="GO" id="GO:0005886">
    <property type="term" value="C:plasma membrane"/>
    <property type="evidence" value="ECO:0007669"/>
    <property type="project" value="UniProtKB-SubCell"/>
</dbReference>
<keyword evidence="10 12" id="KW-0472">Membrane</keyword>
<dbReference type="InterPro" id="IPR001915">
    <property type="entry name" value="Peptidase_M48"/>
</dbReference>
<reference evidence="14" key="1">
    <citation type="submission" date="2023-05" db="EMBL/GenBank/DDBJ databases">
        <title>Cataloging the Phylogenetic Diversity of Human Bladder Bacteria.</title>
        <authorList>
            <person name="Du J."/>
        </authorList>
    </citation>
    <scope>NUCLEOTIDE SEQUENCE</scope>
    <source>
        <strain evidence="14">UMB6789</strain>
    </source>
</reference>
<feature type="domain" description="Peptidase M48" evidence="13">
    <location>
        <begin position="81"/>
        <end position="268"/>
    </location>
</feature>
<comment type="cofactor">
    <cofactor evidence="11">
        <name>Zn(2+)</name>
        <dbReference type="ChEBI" id="CHEBI:29105"/>
    </cofactor>
    <text evidence="11">Binds 1 zinc ion per subunit.</text>
</comment>
<keyword evidence="6 11" id="KW-0378">Hydrolase</keyword>
<comment type="similarity">
    <text evidence="11">Belongs to the peptidase M48 family.</text>
</comment>
<feature type="transmembrane region" description="Helical" evidence="12">
    <location>
        <begin position="150"/>
        <end position="170"/>
    </location>
</feature>
<evidence type="ECO:0000256" key="9">
    <source>
        <dbReference type="ARBA" id="ARBA00023049"/>
    </source>
</evidence>
<organism evidence="14 15">
    <name type="scientific">Gardnerella vaginalis</name>
    <dbReference type="NCBI Taxonomy" id="2702"/>
    <lineage>
        <taxon>Bacteria</taxon>
        <taxon>Bacillati</taxon>
        <taxon>Actinomycetota</taxon>
        <taxon>Actinomycetes</taxon>
        <taxon>Bifidobacteriales</taxon>
        <taxon>Bifidobacteriaceae</taxon>
        <taxon>Gardnerella</taxon>
    </lineage>
</organism>
<evidence type="ECO:0000256" key="7">
    <source>
        <dbReference type="ARBA" id="ARBA00022833"/>
    </source>
</evidence>
<keyword evidence="2" id="KW-1003">Cell membrane</keyword>
<evidence type="ECO:0000256" key="5">
    <source>
        <dbReference type="ARBA" id="ARBA00022723"/>
    </source>
</evidence>
<dbReference type="PANTHER" id="PTHR43221">
    <property type="entry name" value="PROTEASE HTPX"/>
    <property type="match status" value="1"/>
</dbReference>
<evidence type="ECO:0000256" key="3">
    <source>
        <dbReference type="ARBA" id="ARBA00022670"/>
    </source>
</evidence>
<keyword evidence="5" id="KW-0479">Metal-binding</keyword>
<evidence type="ECO:0000256" key="4">
    <source>
        <dbReference type="ARBA" id="ARBA00022692"/>
    </source>
</evidence>
<keyword evidence="4 12" id="KW-0812">Transmembrane</keyword>
<dbReference type="Proteomes" id="UP001237784">
    <property type="component" value="Unassembled WGS sequence"/>
</dbReference>
<comment type="subcellular location">
    <subcellularLocation>
        <location evidence="1">Cell membrane</location>
        <topology evidence="1">Multi-pass membrane protein</topology>
    </subcellularLocation>
</comment>
<dbReference type="Gene3D" id="3.30.2010.10">
    <property type="entry name" value="Metalloproteases ('zincins'), catalytic domain"/>
    <property type="match status" value="1"/>
</dbReference>
<evidence type="ECO:0000256" key="2">
    <source>
        <dbReference type="ARBA" id="ARBA00022475"/>
    </source>
</evidence>
<gene>
    <name evidence="14" type="ORF">QP372_03600</name>
</gene>
<name>A0AAW6Y1F2_GARVA</name>
<evidence type="ECO:0000313" key="14">
    <source>
        <dbReference type="EMBL" id="MDK7063601.1"/>
    </source>
</evidence>